<comment type="caution">
    <text evidence="3">The sequence shown here is derived from an EMBL/GenBank/DDBJ whole genome shotgun (WGS) entry which is preliminary data.</text>
</comment>
<feature type="compositionally biased region" description="Basic and acidic residues" evidence="1">
    <location>
        <begin position="2088"/>
        <end position="2102"/>
    </location>
</feature>
<gene>
    <name evidence="3" type="ORF">OJ253_3086</name>
</gene>
<feature type="region of interest" description="Disordered" evidence="1">
    <location>
        <begin position="402"/>
        <end position="424"/>
    </location>
</feature>
<feature type="compositionally biased region" description="Low complexity" evidence="1">
    <location>
        <begin position="107"/>
        <end position="118"/>
    </location>
</feature>
<accession>A0A9D5DKF3</accession>
<dbReference type="Proteomes" id="UP001067231">
    <property type="component" value="Unassembled WGS sequence"/>
</dbReference>
<keyword evidence="2" id="KW-0812">Transmembrane</keyword>
<proteinExistence type="predicted"/>
<feature type="region of interest" description="Disordered" evidence="1">
    <location>
        <begin position="101"/>
        <end position="137"/>
    </location>
</feature>
<evidence type="ECO:0000256" key="2">
    <source>
        <dbReference type="SAM" id="Phobius"/>
    </source>
</evidence>
<keyword evidence="2" id="KW-0472">Membrane</keyword>
<feature type="transmembrane region" description="Helical" evidence="2">
    <location>
        <begin position="6"/>
        <end position="25"/>
    </location>
</feature>
<keyword evidence="2" id="KW-1133">Transmembrane helix</keyword>
<protein>
    <submittedName>
        <fullName evidence="3">Signal peptide-containing secreted protein</fullName>
    </submittedName>
</protein>
<evidence type="ECO:0000313" key="3">
    <source>
        <dbReference type="EMBL" id="KAJ1605637.1"/>
    </source>
</evidence>
<reference evidence="3" key="1">
    <citation type="submission" date="2022-10" db="EMBL/GenBank/DDBJ databases">
        <title>Adaptive evolution leads to modifications in subtelomeric GC content in a zoonotic Cryptosporidium species.</title>
        <authorList>
            <person name="Li J."/>
            <person name="Feng Y."/>
            <person name="Xiao L."/>
        </authorList>
    </citation>
    <scope>NUCLEOTIDE SEQUENCE</scope>
    <source>
        <strain evidence="3">33844</strain>
    </source>
</reference>
<evidence type="ECO:0000256" key="1">
    <source>
        <dbReference type="SAM" id="MobiDB-lite"/>
    </source>
</evidence>
<name>A0A9D5DKF3_9CRYT</name>
<feature type="region of interest" description="Disordered" evidence="1">
    <location>
        <begin position="1639"/>
        <end position="1660"/>
    </location>
</feature>
<dbReference type="EMBL" id="JAPCXC010000093">
    <property type="protein sequence ID" value="KAJ1605637.1"/>
    <property type="molecule type" value="Genomic_DNA"/>
</dbReference>
<dbReference type="OrthoDB" id="342760at2759"/>
<organism evidence="3">
    <name type="scientific">Cryptosporidium canis</name>
    <dbReference type="NCBI Taxonomy" id="195482"/>
    <lineage>
        <taxon>Eukaryota</taxon>
        <taxon>Sar</taxon>
        <taxon>Alveolata</taxon>
        <taxon>Apicomplexa</taxon>
        <taxon>Conoidasida</taxon>
        <taxon>Coccidia</taxon>
        <taxon>Eucoccidiorida</taxon>
        <taxon>Eimeriorina</taxon>
        <taxon>Cryptosporidiidae</taxon>
        <taxon>Cryptosporidium</taxon>
    </lineage>
</organism>
<sequence>MAILHIIVSLALLLISTFYILIHLLKNTLQRKGLDVSFSGLLSPGNLKIKVLEKYLDNYHYLTSFELFLSKISLRIQSWKLIITLHEVDCVSLISHQKPSCLRKQTSPSPSSSQHAPPRSTPPQPQSSRKKAPDNDSSVGIIRNLMLIVVVQVISRAVSFRIEKIKFQTQAMDCRCCTSYSSIQVDPDGRCGKCRTKVSYGLHSRLEIPCLVITPKAYLGGVMVNFQLDHPVLYLLPIQNTISEKRCQAFYLDSFNQYNPQSSRPASILNYVIQQFHQIHAQSQLKKDPGSPTPYPPLLYIKDQLDMTLQLMHSMSGSDIRVCILRNVNIEISQLWLTIVPEILCELMYLLHRIKSSAGRLVCNPQLLKDPPKRLDPSIIIQSDPIIKLSPKYQLLSNTVLTSSQTPSAPPSSPNMASSSPFGKLEDNISRNKQKLIVNENLDRQLQISCKISQPSLIFCDNTQSSSGFEVIFHEFEAHFIIQYFLEYLQSGNFKLYSRDEDFYISGSESPEMNIIHHDSSLIVSKVGLSKKTRRSLKLVLASKLILGNSILHLDSEKSPPLHSKQAMLNTMRDGDLFFDRMFVIEHYKSMVEISDHNFVKLYFKSSIQRMFGVWRENGFYQNLTSFLQLIKFPKYLSKTQAHTCADQNRNNQDEYLEKPFIWQQTEELPKIPIRIELDDDDILKSDFLIKNNKYLKEIMTIKDFAVNLLFYLEIKEIAIQTNDIHCFNDELSPQSRREESNIQCEDCFQESFGPTGRYKWRTDLDFGSESQEQPFFLLKVGNLKICNTSLNRSFSMLFSDMDLYSMDEFADQEDISTKYLQTQLEPDKVIDWLDLQKVSIYQYGCFHQRTHTISFGTGQKSIEKNHLLKLNEVLIMSPWDQKRTSLRCKGLRGDLGTCYVPLYLYILGCFSTDCLSIKRNNLSKVYYGVNHQFDENFDFYCQTRSKYYEKFELVREEIGRLVANMDNTQPGATVNVGLWTVPDVILSKEGSPKYTWYFDFDDISIRFLDHFSLTTDRLSLYRCNEHGNYDIRMNQVRIFDPLGVNILSSSLVRMRSDIPFRTTKIKSPICLKKQLRRILDLSENGDLLLLSILGNRQGTEANLRNITNGMICFDSKRFILEIDQLDALLLVNCEYLESLVKYIYQYVYITFYQLFHPPLIIRTGKLLSFSRQSPIVFSCNNMFEFVITKTSLNLSRLADFMLDASQGAVSRGPPRPVGSMPSKDDFGVQYSLKSEQLPSRRPKVGQSNILSLPILETKLDYLRMSVRTKHTSNSRSACNDRECYWIPNCLTNSRSSEEGFLINPTYNPMDMFLSLVGVSLNLFSQLRLSGGGPAILSRREVSLSNEMVAIDFRRKYDWLERSPPELGSDVKVSIFSKSKTLAQVSSLGSLQAVQQLNPALALLKRLRDFKSKFKDTGQRSRGPAPNEYRNVRITREALVISLKSSDRLSISLAPYGTRSHSQREMSENPSLFVNCQSMEVYLEKADGCHKTELKTASIRLKEGVVVGLVSKEIFAPLSRKKSRGSPISVGQSQSKYSLKSAIVSLSTLNMDIRRSSEKGLEIDLKVDGLDKESIADRCLGPDPSRPEGTKDVPLTVNLDLEKFAQLSAILKSFLDEGAGGGGTLDYCTNCQQLRPSKAGGFSGAQADSGRGRRDASEGRSAQLGQNLSLEVSLNYMNLRYEIFSVLIKQIWLSLDQKNSAMERLSLEVNEAQLIAECFPYRLSQLAKSSQSLQLLRGSNVQISSNLSGRTKMLEIARIRKVLFEMGGNDSVLVFLGTPQLSLSTLNLVYLDTLLKLLNILKSSSGVSGGPKRTVPSIPLFNKKKLNVQVDGIMVNVYSLGAGRDFAINRDDCKIRLGASYPGAEKTLRMPDLDCQNDFLSQVIEQNPLNCTFTLVDELEECNADHCIFQAKDPQSCLECRYSLNRPLIYSSKILADKKGEGGFGNNAATSQLEFTLRKYCNDYLQSLDGYHISSLETVQEYRRICQYTENTVRIPLEYGQIVDDLVLGEIGCRKWADHIYLSKSFGQIICRIPRIDCSVGIYDSNGRFEFMIKMFPVSIDHLVSNRLIWNLLEGNSGRSSGPSIEGPPERGTDDSRGRVPDPRGVSIPRPEDPSFWDSQDLAVPESGKSRPNPGTLETPQSGEHFESLPRSLLKRSEVEAHWEGRGLAGPSLEILRTTPVFVSVRILTGKPSTQLKMYSSLVSLSIDSHRVQSINEVLHSFELRNTSTSKTQQSPCSTSQITCNQPSFISGSNTVQMHSHSLNASSANVNSVMGGTLPPPIYYSNSLNIPVGLAGSGEQSQNVGGYQLATVQGHNHSTFVSMKTPSVLSFSSYLYEQRHAQGQRVDAWGILNQSSRARSSTLSNSLDLNPRRMLLNGDLSDKNVSNMLKFEIDKYLADNPLFYTVVDNVQCQVGGDNGPISQYRLQIEFILDQLNVEMFMVGRSFSRFWSRDINFVMFSNRSTSDSTIIEFDTSFIHLSANKDFFQSSSHSSASMAAPNMIPGSVISSSGHPGIGQNIPSCNLNAGTHSSLSPNNLGWSLHQGVSSSANSASLSATDNCHSVASQDDVSVIQPMYIDGHTSEGHGHVLSIRINMRQPTLGHLQAGNSGGSQSQSAMLRADSESVLSAVRDDIAPPGESVQTSSDSVNNHLLITGSDQEHANSAWSQQQPNGVAAPQNCSSKNILYFNYLRISAPGAQLLHPEKEAQNRQGDGGQVHFISQASGSQTRHLVYVQAAQALSANKALQIPQAQQQL</sequence>
<feature type="region of interest" description="Disordered" evidence="1">
    <location>
        <begin position="2078"/>
        <end position="2149"/>
    </location>
</feature>